<accession>A0ABT8RJ66</accession>
<proteinExistence type="predicted"/>
<dbReference type="EMBL" id="JAUKPO010000060">
    <property type="protein sequence ID" value="MDO1451449.1"/>
    <property type="molecule type" value="Genomic_DNA"/>
</dbReference>
<gene>
    <name evidence="3" type="ORF">Q0590_34565</name>
</gene>
<reference evidence="3" key="1">
    <citation type="submission" date="2023-07" db="EMBL/GenBank/DDBJ databases">
        <title>The genome sequence of Rhodocytophaga aerolata KACC 12507.</title>
        <authorList>
            <person name="Zhang X."/>
        </authorList>
    </citation>
    <scope>NUCLEOTIDE SEQUENCE</scope>
    <source>
        <strain evidence="3">KACC 12507</strain>
    </source>
</reference>
<dbReference type="Gene3D" id="2.30.30.240">
    <property type="entry name" value="PRC-barrel domain"/>
    <property type="match status" value="1"/>
</dbReference>
<feature type="domain" description="PRC-barrel" evidence="2">
    <location>
        <begin position="19"/>
        <end position="75"/>
    </location>
</feature>
<feature type="region of interest" description="Disordered" evidence="1">
    <location>
        <begin position="122"/>
        <end position="152"/>
    </location>
</feature>
<keyword evidence="4" id="KW-1185">Reference proteome</keyword>
<dbReference type="InterPro" id="IPR011033">
    <property type="entry name" value="PRC_barrel-like_sf"/>
</dbReference>
<evidence type="ECO:0000313" key="4">
    <source>
        <dbReference type="Proteomes" id="UP001168528"/>
    </source>
</evidence>
<name>A0ABT8RJ66_9BACT</name>
<dbReference type="InterPro" id="IPR027275">
    <property type="entry name" value="PRC-brl_dom"/>
</dbReference>
<evidence type="ECO:0000256" key="1">
    <source>
        <dbReference type="SAM" id="MobiDB-lite"/>
    </source>
</evidence>
<dbReference type="Pfam" id="PF05239">
    <property type="entry name" value="PRC"/>
    <property type="match status" value="1"/>
</dbReference>
<dbReference type="SUPFAM" id="SSF50346">
    <property type="entry name" value="PRC-barrel domain"/>
    <property type="match status" value="1"/>
</dbReference>
<protein>
    <submittedName>
        <fullName evidence="3">PRC-barrel domain-containing protein</fullName>
    </submittedName>
</protein>
<dbReference type="Proteomes" id="UP001168528">
    <property type="component" value="Unassembled WGS sequence"/>
</dbReference>
<sequence>MHTPTLSQGARLTAVKLKDRSGEEIGKVIEWLMDVEQGKVIYVVAKFNDADTYYAIPWALMKADLQKGGYFVDQDQVKEHNLQIDHDSVSDLVLDKEFLNRIYDSYQLAKYWEQNQTMPANPSSAINLDSAGSQADTNSTNTQESEGKGYGG</sequence>
<feature type="compositionally biased region" description="Polar residues" evidence="1">
    <location>
        <begin position="122"/>
        <end position="144"/>
    </location>
</feature>
<comment type="caution">
    <text evidence="3">The sequence shown here is derived from an EMBL/GenBank/DDBJ whole genome shotgun (WGS) entry which is preliminary data.</text>
</comment>
<dbReference type="RefSeq" id="WP_302042246.1">
    <property type="nucleotide sequence ID" value="NZ_JAUKPO010000060.1"/>
</dbReference>
<evidence type="ECO:0000259" key="2">
    <source>
        <dbReference type="Pfam" id="PF05239"/>
    </source>
</evidence>
<evidence type="ECO:0000313" key="3">
    <source>
        <dbReference type="EMBL" id="MDO1451449.1"/>
    </source>
</evidence>
<organism evidence="3 4">
    <name type="scientific">Rhodocytophaga aerolata</name>
    <dbReference type="NCBI Taxonomy" id="455078"/>
    <lineage>
        <taxon>Bacteria</taxon>
        <taxon>Pseudomonadati</taxon>
        <taxon>Bacteroidota</taxon>
        <taxon>Cytophagia</taxon>
        <taxon>Cytophagales</taxon>
        <taxon>Rhodocytophagaceae</taxon>
        <taxon>Rhodocytophaga</taxon>
    </lineage>
</organism>